<organism evidence="1 2">
    <name type="scientific">Arthrobacter jiangjiafuii</name>
    <dbReference type="NCBI Taxonomy" id="2817475"/>
    <lineage>
        <taxon>Bacteria</taxon>
        <taxon>Bacillati</taxon>
        <taxon>Actinomycetota</taxon>
        <taxon>Actinomycetes</taxon>
        <taxon>Micrococcales</taxon>
        <taxon>Micrococcaceae</taxon>
        <taxon>Arthrobacter</taxon>
    </lineage>
</organism>
<evidence type="ECO:0000313" key="1">
    <source>
        <dbReference type="EMBL" id="QWC10566.1"/>
    </source>
</evidence>
<dbReference type="EMBL" id="CP076022">
    <property type="protein sequence ID" value="QWC10566.1"/>
    <property type="molecule type" value="Genomic_DNA"/>
</dbReference>
<protein>
    <submittedName>
        <fullName evidence="1">Uncharacterized protein</fullName>
    </submittedName>
</protein>
<dbReference type="RefSeq" id="WP_210231751.1">
    <property type="nucleotide sequence ID" value="NZ_CP076022.1"/>
</dbReference>
<accession>A0A975R1J4</accession>
<sequence length="86" mass="9200">MDNTGSEPTLTQLRARQTELVAALAVETGTARLAELSTELETVATRLQGHGQQAPQEPGVQQREDGVVIEPGATLEAELDKDHRAP</sequence>
<keyword evidence="2" id="KW-1185">Reference proteome</keyword>
<name>A0A975R1J4_9MICC</name>
<dbReference type="AlphaFoldDB" id="A0A975R1J4"/>
<reference evidence="1 2" key="1">
    <citation type="submission" date="2021-05" db="EMBL/GenBank/DDBJ databases">
        <title>Novel species in genus Arthrobacter.</title>
        <authorList>
            <person name="Zhang G."/>
        </authorList>
    </citation>
    <scope>NUCLEOTIDE SEQUENCE [LARGE SCALE GENOMIC DNA]</scope>
    <source>
        <strain evidence="2">zg-ZUI227</strain>
    </source>
</reference>
<dbReference type="Proteomes" id="UP000676885">
    <property type="component" value="Chromosome"/>
</dbReference>
<evidence type="ECO:0000313" key="2">
    <source>
        <dbReference type="Proteomes" id="UP000676885"/>
    </source>
</evidence>
<proteinExistence type="predicted"/>
<gene>
    <name evidence="1" type="ORF">KKR91_02675</name>
</gene>
<dbReference type="KEGG" id="ajg:KKR91_02675"/>